<dbReference type="InterPro" id="IPR052184">
    <property type="entry name" value="SDR_enzymes"/>
</dbReference>
<dbReference type="PRINTS" id="PR00081">
    <property type="entry name" value="GDHRDH"/>
</dbReference>
<dbReference type="GO" id="GO:0016616">
    <property type="term" value="F:oxidoreductase activity, acting on the CH-OH group of donors, NAD or NADP as acceptor"/>
    <property type="evidence" value="ECO:0007669"/>
    <property type="project" value="TreeGrafter"/>
</dbReference>
<dbReference type="InterPro" id="IPR002347">
    <property type="entry name" value="SDR_fam"/>
</dbReference>
<evidence type="ECO:0000313" key="2">
    <source>
        <dbReference type="Proteomes" id="UP000620124"/>
    </source>
</evidence>
<dbReference type="InterPro" id="IPR036291">
    <property type="entry name" value="NAD(P)-bd_dom_sf"/>
</dbReference>
<organism evidence="1 2">
    <name type="scientific">Mycena venus</name>
    <dbReference type="NCBI Taxonomy" id="2733690"/>
    <lineage>
        <taxon>Eukaryota</taxon>
        <taxon>Fungi</taxon>
        <taxon>Dikarya</taxon>
        <taxon>Basidiomycota</taxon>
        <taxon>Agaricomycotina</taxon>
        <taxon>Agaricomycetes</taxon>
        <taxon>Agaricomycetidae</taxon>
        <taxon>Agaricales</taxon>
        <taxon>Marasmiineae</taxon>
        <taxon>Mycenaceae</taxon>
        <taxon>Mycena</taxon>
    </lineage>
</organism>
<evidence type="ECO:0000313" key="1">
    <source>
        <dbReference type="EMBL" id="KAF7360131.1"/>
    </source>
</evidence>
<name>A0A8H7D5Y9_9AGAR</name>
<accession>A0A8H7D5Y9</accession>
<dbReference type="Gene3D" id="3.40.50.720">
    <property type="entry name" value="NAD(P)-binding Rossmann-like Domain"/>
    <property type="match status" value="1"/>
</dbReference>
<gene>
    <name evidence="1" type="ORF">MVEN_00741500</name>
</gene>
<dbReference type="Proteomes" id="UP000620124">
    <property type="component" value="Unassembled WGS sequence"/>
</dbReference>
<dbReference type="OrthoDB" id="9876299at2759"/>
<dbReference type="PANTHER" id="PTHR45458">
    <property type="entry name" value="SHORT-CHAIN DEHYDROGENASE/REDUCTASE SDR"/>
    <property type="match status" value="1"/>
</dbReference>
<dbReference type="CDD" id="cd05325">
    <property type="entry name" value="carb_red_sniffer_like_SDR_c"/>
    <property type="match status" value="1"/>
</dbReference>
<comment type="caution">
    <text evidence="1">The sequence shown here is derived from an EMBL/GenBank/DDBJ whole genome shotgun (WGS) entry which is preliminary data.</text>
</comment>
<protein>
    <submittedName>
        <fullName evidence="1">NAD(P)-binding protein</fullName>
    </submittedName>
</protein>
<proteinExistence type="predicted"/>
<dbReference type="Pfam" id="PF00106">
    <property type="entry name" value="adh_short"/>
    <property type="match status" value="1"/>
</dbReference>
<dbReference type="AlphaFoldDB" id="A0A8H7D5Y9"/>
<dbReference type="SUPFAM" id="SSF51735">
    <property type="entry name" value="NAD(P)-binding Rossmann-fold domains"/>
    <property type="match status" value="1"/>
</dbReference>
<dbReference type="EMBL" id="JACAZI010000005">
    <property type="protein sequence ID" value="KAF7360131.1"/>
    <property type="molecule type" value="Genomic_DNA"/>
</dbReference>
<keyword evidence="2" id="KW-1185">Reference proteome</keyword>
<reference evidence="1" key="1">
    <citation type="submission" date="2020-05" db="EMBL/GenBank/DDBJ databases">
        <title>Mycena genomes resolve the evolution of fungal bioluminescence.</title>
        <authorList>
            <person name="Tsai I.J."/>
        </authorList>
    </citation>
    <scope>NUCLEOTIDE SEQUENCE</scope>
    <source>
        <strain evidence="1">CCC161011</strain>
    </source>
</reference>
<dbReference type="PANTHER" id="PTHR45458:SF3">
    <property type="entry name" value="CHAIN DEHYDROGENASE (ATSC), PUTATIVE-RELATED"/>
    <property type="match status" value="1"/>
</dbReference>
<sequence length="262" mass="27750">MTFYVITGAARGIGLEFVSQLSADSSNIIFALVRNKSSATALNNLPGSNINVVEADITDVESLTSAANAVAGATAGKLDYLINNAGIHDHSKATLDAFPTKDALDQDLLENFRVNTLGTIHATNAFLPLLRAGTAKKVITISTGAADLDFANMTGSATQAGYAISKAALNMAIAKFAAALKREGFVFLSISPGLVDTAAAERTPQESEQYKAFTQALTKMAPNFSGPLTSQTSVKMMLEVIYRWTIEDTGAFVSHHGNKEWL</sequence>